<dbReference type="GO" id="GO:0006487">
    <property type="term" value="P:protein N-linked glycosylation"/>
    <property type="evidence" value="ECO:0007669"/>
    <property type="project" value="TreeGrafter"/>
</dbReference>
<sequence>MRENQSRSFPHRVVGSLSTLAIGLVLIGLALHGIVTPGLIPRRLGGHRHPSAEPSLHVSGVDSDLLGGVGGLLSSLFGEEPEEDEEGDEGDTDENEETFKHVQDIPPLEEWEPGECLVEYVKDEPGHEASVELVILNRTLPDTVSKDIVTILLTSTPESAGPWLRRSLPSAQSCPEVKEVLIDWQSDGDPKGRRVAVDLASLPISSPRKLRLLLGRRRTAERWSFSKAAVRTPLVLLLDDDRTIDCPLVRYLVSAAIRFPDKLVSFEGLGGSMIECDGADVPTYSYEVASERASLLLPGLAMVPTSLLMAFSRVLPRALLDVISREMDCEDVALNWVIARLASDNQTGVYVSHEDASIVLSTLSLSSSPSSHEISPRRPERRPDACLTMLASLLPQDQFPVPKPSSIRAIIPKPTAAGGIAQLNDTGDSAPASGKASRATKPSKIAIVTGAFRSTPDYSRPDYLEIAFENQRMYAALHGYESITLDVSAPQLGNRGAYRAKLEAIFNLLTDPDMDLEWVVWKDADTLFMDCEKRLEDFIAENPDKDAILTSDVTAWFFNSGVMMWRQSAFSRNFLQSVIDLMKVMPPPRHGLNGEQVYLNYQSLPREDQKRCREDFRPCGRLCNGSECLEYLDRSVSSHFAILPNAQLQTLRKDRVIPPSTPRPVHCDCLPKEDVLVQDTTKAQVEKIREEREAVTKRVNAAAESRSSGGIMASDDDDGEEEQLWGTPPYLDVATGDAGMAYPPGLNRIQRREFDLKRNENFYVDILPGRRMRAMGKRKERAIAPSFASEGEGVFILHVAGASPDVWAVDPKREITEVKKNTKPPRRRIMEEHAGTSTCVALARCRSFCRAQKQFAISE</sequence>
<dbReference type="SUPFAM" id="SSF53448">
    <property type="entry name" value="Nucleotide-diphospho-sugar transferases"/>
    <property type="match status" value="1"/>
</dbReference>
<evidence type="ECO:0000256" key="1">
    <source>
        <dbReference type="ARBA" id="ARBA00005664"/>
    </source>
</evidence>
<keyword evidence="2" id="KW-0328">Glycosyltransferase</keyword>
<feature type="transmembrane region" description="Helical" evidence="6">
    <location>
        <begin position="20"/>
        <end position="40"/>
    </location>
</feature>
<dbReference type="GO" id="GO:0000139">
    <property type="term" value="C:Golgi membrane"/>
    <property type="evidence" value="ECO:0007669"/>
    <property type="project" value="TreeGrafter"/>
</dbReference>
<feature type="domain" description="Glycosyl transferase 64" evidence="7">
    <location>
        <begin position="156"/>
        <end position="352"/>
    </location>
</feature>
<dbReference type="PANTHER" id="PTHR31306">
    <property type="entry name" value="ALPHA-1,6-MANNOSYLTRANSFERASE MNN11-RELATED"/>
    <property type="match status" value="1"/>
</dbReference>
<gene>
    <name evidence="8" type="ORF">VBRA1451_LOCUS10281</name>
</gene>
<keyword evidence="3" id="KW-0808">Transferase</keyword>
<dbReference type="GO" id="GO:0016757">
    <property type="term" value="F:glycosyltransferase activity"/>
    <property type="evidence" value="ECO:0007669"/>
    <property type="project" value="UniProtKB-KW"/>
</dbReference>
<feature type="region of interest" description="Disordered" evidence="5">
    <location>
        <begin position="74"/>
        <end position="97"/>
    </location>
</feature>
<organism evidence="8">
    <name type="scientific">Vitrella brassicaformis</name>
    <dbReference type="NCBI Taxonomy" id="1169539"/>
    <lineage>
        <taxon>Eukaryota</taxon>
        <taxon>Sar</taxon>
        <taxon>Alveolata</taxon>
        <taxon>Colpodellida</taxon>
        <taxon>Vitrellaceae</taxon>
        <taxon>Vitrella</taxon>
    </lineage>
</organism>
<keyword evidence="6" id="KW-0472">Membrane</keyword>
<dbReference type="Pfam" id="PF09258">
    <property type="entry name" value="Glyco_transf_64"/>
    <property type="match status" value="1"/>
</dbReference>
<dbReference type="EMBL" id="HBGB01017722">
    <property type="protein sequence ID" value="CAD9055216.1"/>
    <property type="molecule type" value="Transcribed_RNA"/>
</dbReference>
<evidence type="ECO:0000256" key="2">
    <source>
        <dbReference type="ARBA" id="ARBA00022676"/>
    </source>
</evidence>
<feature type="compositionally biased region" description="Acidic residues" evidence="5">
    <location>
        <begin position="79"/>
        <end position="96"/>
    </location>
</feature>
<accession>A0A7S1JWX2</accession>
<keyword evidence="6" id="KW-0812">Transmembrane</keyword>
<dbReference type="AlphaFoldDB" id="A0A7S1JWX2"/>
<comment type="similarity">
    <text evidence="1">Belongs to the glycosyltransferase 34 family.</text>
</comment>
<dbReference type="Pfam" id="PF05637">
    <property type="entry name" value="Glyco_transf_34"/>
    <property type="match status" value="1"/>
</dbReference>
<dbReference type="PANTHER" id="PTHR31306:SF4">
    <property type="entry name" value="ALPHA-1,2-GALACTOSYLTRANSFERASE"/>
    <property type="match status" value="1"/>
</dbReference>
<name>A0A7S1JWX2_9ALVE</name>
<evidence type="ECO:0000313" key="8">
    <source>
        <dbReference type="EMBL" id="CAD9055216.1"/>
    </source>
</evidence>
<evidence type="ECO:0000256" key="6">
    <source>
        <dbReference type="SAM" id="Phobius"/>
    </source>
</evidence>
<dbReference type="InterPro" id="IPR008630">
    <property type="entry name" value="Glyco_trans_34"/>
</dbReference>
<evidence type="ECO:0000256" key="3">
    <source>
        <dbReference type="ARBA" id="ARBA00022679"/>
    </source>
</evidence>
<dbReference type="Gene3D" id="3.90.550.10">
    <property type="entry name" value="Spore Coat Polysaccharide Biosynthesis Protein SpsA, Chain A"/>
    <property type="match status" value="2"/>
</dbReference>
<protein>
    <recommendedName>
        <fullName evidence="7">Glycosyl transferase 64 domain-containing protein</fullName>
    </recommendedName>
</protein>
<dbReference type="InterPro" id="IPR029044">
    <property type="entry name" value="Nucleotide-diphossugar_trans"/>
</dbReference>
<proteinExistence type="inferred from homology"/>
<dbReference type="InterPro" id="IPR015338">
    <property type="entry name" value="GT64_dom"/>
</dbReference>
<reference evidence="8" key="1">
    <citation type="submission" date="2021-01" db="EMBL/GenBank/DDBJ databases">
        <authorList>
            <person name="Corre E."/>
            <person name="Pelletier E."/>
            <person name="Niang G."/>
            <person name="Scheremetjew M."/>
            <person name="Finn R."/>
            <person name="Kale V."/>
            <person name="Holt S."/>
            <person name="Cochrane G."/>
            <person name="Meng A."/>
            <person name="Brown T."/>
            <person name="Cohen L."/>
        </authorList>
    </citation>
    <scope>NUCLEOTIDE SEQUENCE</scope>
    <source>
        <strain evidence="8">CCMP3346</strain>
    </source>
</reference>
<evidence type="ECO:0000259" key="7">
    <source>
        <dbReference type="Pfam" id="PF09258"/>
    </source>
</evidence>
<evidence type="ECO:0000256" key="5">
    <source>
        <dbReference type="SAM" id="MobiDB-lite"/>
    </source>
</evidence>
<keyword evidence="6" id="KW-1133">Transmembrane helix</keyword>
<keyword evidence="4" id="KW-1015">Disulfide bond</keyword>
<feature type="region of interest" description="Disordered" evidence="5">
    <location>
        <begin position="699"/>
        <end position="722"/>
    </location>
</feature>
<evidence type="ECO:0000256" key="4">
    <source>
        <dbReference type="ARBA" id="ARBA00023157"/>
    </source>
</evidence>